<evidence type="ECO:0000256" key="5">
    <source>
        <dbReference type="SAM" id="Phobius"/>
    </source>
</evidence>
<evidence type="ECO:0000313" key="6">
    <source>
        <dbReference type="EMBL" id="PJE67222.1"/>
    </source>
</evidence>
<proteinExistence type="predicted"/>
<dbReference type="GO" id="GO:0005385">
    <property type="term" value="F:zinc ion transmembrane transporter activity"/>
    <property type="evidence" value="ECO:0007669"/>
    <property type="project" value="TreeGrafter"/>
</dbReference>
<gene>
    <name evidence="6" type="ORF">COU95_03570</name>
</gene>
<dbReference type="GO" id="GO:0006882">
    <property type="term" value="P:intracellular zinc ion homeostasis"/>
    <property type="evidence" value="ECO:0007669"/>
    <property type="project" value="TreeGrafter"/>
</dbReference>
<comment type="subcellular location">
    <subcellularLocation>
        <location evidence="1">Membrane</location>
        <topology evidence="1">Multi-pass membrane protein</topology>
    </subcellularLocation>
</comment>
<evidence type="ECO:0000313" key="7">
    <source>
        <dbReference type="Proteomes" id="UP000231474"/>
    </source>
</evidence>
<dbReference type="Proteomes" id="UP000231474">
    <property type="component" value="Unassembled WGS sequence"/>
</dbReference>
<dbReference type="PANTHER" id="PTHR16950">
    <property type="entry name" value="ZINC TRANSPORTER SLC39A7 HISTIDINE-RICH MEMBRANE PROTEIN KE4"/>
    <property type="match status" value="1"/>
</dbReference>
<evidence type="ECO:0000256" key="1">
    <source>
        <dbReference type="ARBA" id="ARBA00004141"/>
    </source>
</evidence>
<keyword evidence="2 5" id="KW-0812">Transmembrane</keyword>
<feature type="non-terminal residue" evidence="6">
    <location>
        <position position="130"/>
    </location>
</feature>
<feature type="transmembrane region" description="Helical" evidence="5">
    <location>
        <begin position="66"/>
        <end position="84"/>
    </location>
</feature>
<dbReference type="AlphaFoldDB" id="A0A2M8L2W7"/>
<dbReference type="Pfam" id="PF02535">
    <property type="entry name" value="Zip"/>
    <property type="match status" value="1"/>
</dbReference>
<dbReference type="InterPro" id="IPR003689">
    <property type="entry name" value="ZIP"/>
</dbReference>
<keyword evidence="3 5" id="KW-1133">Transmembrane helix</keyword>
<accession>A0A2M8L2W7</accession>
<feature type="transmembrane region" description="Helical" evidence="5">
    <location>
        <begin position="36"/>
        <end position="54"/>
    </location>
</feature>
<keyword evidence="4 5" id="KW-0472">Membrane</keyword>
<sequence length="130" mass="13904">MTIVWFYSIASVAIISLISFVGVLTLALGKEKTEKALLVLVSFACGGLLGDTFIHLLPEVAKNQGFGLGAGLVVLTGVLLFFVLEKFIAWRHCHVPTSSQHPHPVVFMNLIGDGLHNFLDGAIVAGSFLV</sequence>
<dbReference type="GO" id="GO:0016020">
    <property type="term" value="C:membrane"/>
    <property type="evidence" value="ECO:0007669"/>
    <property type="project" value="UniProtKB-SubCell"/>
</dbReference>
<evidence type="ECO:0000256" key="4">
    <source>
        <dbReference type="ARBA" id="ARBA00023136"/>
    </source>
</evidence>
<feature type="transmembrane region" description="Helical" evidence="5">
    <location>
        <begin position="6"/>
        <end position="29"/>
    </location>
</feature>
<evidence type="ECO:0000256" key="3">
    <source>
        <dbReference type="ARBA" id="ARBA00022989"/>
    </source>
</evidence>
<dbReference type="EMBL" id="PFEK01000069">
    <property type="protein sequence ID" value="PJE67222.1"/>
    <property type="molecule type" value="Genomic_DNA"/>
</dbReference>
<evidence type="ECO:0000256" key="2">
    <source>
        <dbReference type="ARBA" id="ARBA00022692"/>
    </source>
</evidence>
<reference evidence="7" key="1">
    <citation type="submission" date="2017-09" db="EMBL/GenBank/DDBJ databases">
        <title>Depth-based differentiation of microbial function through sediment-hosted aquifers and enrichment of novel symbionts in the deep terrestrial subsurface.</title>
        <authorList>
            <person name="Probst A.J."/>
            <person name="Ladd B."/>
            <person name="Jarett J.K."/>
            <person name="Geller-Mcgrath D.E."/>
            <person name="Sieber C.M.K."/>
            <person name="Emerson J.B."/>
            <person name="Anantharaman K."/>
            <person name="Thomas B.C."/>
            <person name="Malmstrom R."/>
            <person name="Stieglmeier M."/>
            <person name="Klingl A."/>
            <person name="Woyke T."/>
            <person name="Ryan C.M."/>
            <person name="Banfield J.F."/>
        </authorList>
    </citation>
    <scope>NUCLEOTIDE SEQUENCE [LARGE SCALE GENOMIC DNA]</scope>
</reference>
<protein>
    <submittedName>
        <fullName evidence="6">ZIP family metal transporter</fullName>
    </submittedName>
</protein>
<dbReference type="PANTHER" id="PTHR16950:SF16">
    <property type="entry name" value="ZINC TRANSPORTER ZIP13"/>
    <property type="match status" value="1"/>
</dbReference>
<organism evidence="6 7">
    <name type="scientific">Candidatus Shapirobacteria bacterium CG10_big_fil_rev_8_21_14_0_10_40_9</name>
    <dbReference type="NCBI Taxonomy" id="1974888"/>
    <lineage>
        <taxon>Bacteria</taxon>
        <taxon>Candidatus Shapironibacteriota</taxon>
    </lineage>
</organism>
<name>A0A2M8L2W7_9BACT</name>
<comment type="caution">
    <text evidence="6">The sequence shown here is derived from an EMBL/GenBank/DDBJ whole genome shotgun (WGS) entry which is preliminary data.</text>
</comment>